<comment type="subunit">
    <text evidence="17">Homodimer. Interacts with myosin. Interacts with SIKE1 and both associate with the STRIPAK core complex composed of PP2A catalytic and scaffolding subunits, the striatins (PP2A regulatory subunits), the striatin-associated proteins MOB4, STRIP1 and STRIP2, PDCD10 and members of the STE20 kinases, such as STK24 and STK26. Interacts (via FHA domain) with STK3 (when phosphorylated); the interaction associates STK3 with the STRIPAK complex.</text>
</comment>
<dbReference type="SMART" id="SM00240">
    <property type="entry name" value="FHA"/>
    <property type="match status" value="1"/>
</dbReference>
<dbReference type="AlphaFoldDB" id="A0A267G748"/>
<dbReference type="GO" id="GO:0031966">
    <property type="term" value="C:mitochondrial membrane"/>
    <property type="evidence" value="ECO:0007669"/>
    <property type="project" value="UniProtKB-SubCell"/>
</dbReference>
<proteinExistence type="inferred from homology"/>
<keyword evidence="5" id="KW-0963">Cytoplasm</keyword>
<dbReference type="PROSITE" id="PS50006">
    <property type="entry name" value="FHA_DOMAIN"/>
    <property type="match status" value="1"/>
</dbReference>
<organism evidence="23 24">
    <name type="scientific">Macrostomum lignano</name>
    <dbReference type="NCBI Taxonomy" id="282301"/>
    <lineage>
        <taxon>Eukaryota</taxon>
        <taxon>Metazoa</taxon>
        <taxon>Spiralia</taxon>
        <taxon>Lophotrochozoa</taxon>
        <taxon>Platyhelminthes</taxon>
        <taxon>Rhabditophora</taxon>
        <taxon>Macrostomorpha</taxon>
        <taxon>Macrostomida</taxon>
        <taxon>Macrostomidae</taxon>
        <taxon>Macrostomum</taxon>
    </lineage>
</organism>
<evidence type="ECO:0000256" key="10">
    <source>
        <dbReference type="ARBA" id="ARBA00023054"/>
    </source>
</evidence>
<evidence type="ECO:0000256" key="18">
    <source>
        <dbReference type="ARBA" id="ARBA00074026"/>
    </source>
</evidence>
<dbReference type="OrthoDB" id="687730at2759"/>
<dbReference type="Proteomes" id="UP000215902">
    <property type="component" value="Unassembled WGS sequence"/>
</dbReference>
<keyword evidence="7 21" id="KW-0812">Transmembrane</keyword>
<evidence type="ECO:0000256" key="6">
    <source>
        <dbReference type="ARBA" id="ARBA00022553"/>
    </source>
</evidence>
<feature type="region of interest" description="Disordered" evidence="20">
    <location>
        <begin position="533"/>
        <end position="563"/>
    </location>
</feature>
<evidence type="ECO:0000256" key="13">
    <source>
        <dbReference type="ARBA" id="ARBA00023212"/>
    </source>
</evidence>
<name>A0A267G748_9PLAT</name>
<accession>A0A267G748</accession>
<gene>
    <name evidence="23" type="ORF">BOX15_Mlig012000g2</name>
</gene>
<keyword evidence="11" id="KW-0496">Mitochondrion</keyword>
<evidence type="ECO:0000313" key="24">
    <source>
        <dbReference type="Proteomes" id="UP000215902"/>
    </source>
</evidence>
<comment type="similarity">
    <text evidence="16">Belongs to the SLMAP family.</text>
</comment>
<feature type="region of interest" description="Disordered" evidence="20">
    <location>
        <begin position="411"/>
        <end position="452"/>
    </location>
</feature>
<evidence type="ECO:0000256" key="16">
    <source>
        <dbReference type="ARBA" id="ARBA00061687"/>
    </source>
</evidence>
<feature type="compositionally biased region" description="Gly residues" evidence="20">
    <location>
        <begin position="182"/>
        <end position="195"/>
    </location>
</feature>
<keyword evidence="10 19" id="KW-0175">Coiled coil</keyword>
<feature type="domain" description="FHA" evidence="22">
    <location>
        <begin position="65"/>
        <end position="120"/>
    </location>
</feature>
<dbReference type="GO" id="GO:0005789">
    <property type="term" value="C:endoplasmic reticulum membrane"/>
    <property type="evidence" value="ECO:0007669"/>
    <property type="project" value="UniProtKB-SubCell"/>
</dbReference>
<feature type="region of interest" description="Disordered" evidence="20">
    <location>
        <begin position="166"/>
        <end position="202"/>
    </location>
</feature>
<dbReference type="STRING" id="282301.A0A267G748"/>
<keyword evidence="12 21" id="KW-0472">Membrane</keyword>
<comment type="function">
    <text evidence="14">Associates with the striatin-interacting phosphatase and kinase (STRIPAK) core complex, forming the extended (SIKE1:SLMAP)STRIPAK complex. The (SIKE1:SLMAP)STRIPAK complex dephosphorylates STK3 leading to the inhibition of Hippo signaling and the control of cell growth. May play a role during myoblast fusion.</text>
</comment>
<evidence type="ECO:0000256" key="17">
    <source>
        <dbReference type="ARBA" id="ARBA00066015"/>
    </source>
</evidence>
<dbReference type="PANTHER" id="PTHR15715">
    <property type="entry name" value="CENTROSOMAL PROTEIN OF 170 KDA"/>
    <property type="match status" value="1"/>
</dbReference>
<sequence length="709" mass="75403">MSVYSMDSNDSDSSILSSATLPDLDQASPLQERQLNGSHVAKACFKCRPQSHPFSERQVPVVELIKIGRSVAKSKPDAGNAIFDCKVLSRNHAVLWYEDGKFWLKDTKSSNGTFVNNQRLGKGNEESAPRELYSGDIVQLGVDVMENTKKVTHGCIIAQVTLFHPDGSEARRPPTSAMTAAGGSGGEGSSGGPGGPASAQANSVNQEQLYQLSQYLQEALHRENTIGAKLDKFRELLDSVGALGDASWSAVLNEERLLARLELLENQLALARSNSGVGGGNDGVRDCLQEAVERQAKAEEALKARLDACLAERGQALERAGQLERGWLESRDEARELRDACGQAREQLQALSAQYDRDTGQLKQELAAAKQEGAALAGEIRDLGGALVDQSFADLDRQLLAAEQPDKAADAAAATAASTADNVDGDGAGNSPPAASAAAPSDADSSAGVSGGCGVTTAQSGVRISVPTADTAVQAADESSSPVTDEPAEAELRTQLQVYRDLVAEQQDALDVSGRNVANLHRQLESALTQISQLESQLPQAEAEANQPEVDSQPETEVKDPDADAPVTADWLIGLLRRLRADADSLARAEQLLSAAAAAPAAPESAADLRSRLADSLAETDRLRADYAASLERVAAAEADLEQGRRERDRLAEQCRELQAASRQALDAERLQLQRLTERNRLLSAAAALPLLILLVSLTVSLYTWLTGR</sequence>
<evidence type="ECO:0000256" key="19">
    <source>
        <dbReference type="SAM" id="Coils"/>
    </source>
</evidence>
<dbReference type="FunFam" id="2.60.200.20:FF:000003">
    <property type="entry name" value="sarcolemmal membrane-associated protein isoform X2"/>
    <property type="match status" value="1"/>
</dbReference>
<evidence type="ECO:0000256" key="7">
    <source>
        <dbReference type="ARBA" id="ARBA00022692"/>
    </source>
</evidence>
<evidence type="ECO:0000256" key="14">
    <source>
        <dbReference type="ARBA" id="ARBA00057671"/>
    </source>
</evidence>
<feature type="compositionally biased region" description="Low complexity" evidence="20">
    <location>
        <begin position="429"/>
        <end position="448"/>
    </location>
</feature>
<keyword evidence="8" id="KW-0256">Endoplasmic reticulum</keyword>
<dbReference type="InterPro" id="IPR008984">
    <property type="entry name" value="SMAD_FHA_dom_sf"/>
</dbReference>
<dbReference type="InterPro" id="IPR051176">
    <property type="entry name" value="Cent_Immune-Sig_Mod"/>
</dbReference>
<keyword evidence="6" id="KW-0597">Phosphoprotein</keyword>
<evidence type="ECO:0000256" key="2">
    <source>
        <dbReference type="ARBA" id="ARBA00004304"/>
    </source>
</evidence>
<evidence type="ECO:0000256" key="4">
    <source>
        <dbReference type="ARBA" id="ARBA00022475"/>
    </source>
</evidence>
<evidence type="ECO:0000259" key="22">
    <source>
        <dbReference type="PROSITE" id="PS50006"/>
    </source>
</evidence>
<feature type="compositionally biased region" description="Low complexity" evidence="20">
    <location>
        <begin position="411"/>
        <end position="421"/>
    </location>
</feature>
<evidence type="ECO:0000256" key="20">
    <source>
        <dbReference type="SAM" id="MobiDB-lite"/>
    </source>
</evidence>
<evidence type="ECO:0000256" key="9">
    <source>
        <dbReference type="ARBA" id="ARBA00022989"/>
    </source>
</evidence>
<dbReference type="GO" id="GO:0005813">
    <property type="term" value="C:centrosome"/>
    <property type="evidence" value="ECO:0007669"/>
    <property type="project" value="UniProtKB-SubCell"/>
</dbReference>
<evidence type="ECO:0000256" key="12">
    <source>
        <dbReference type="ARBA" id="ARBA00023136"/>
    </source>
</evidence>
<evidence type="ECO:0000256" key="5">
    <source>
        <dbReference type="ARBA" id="ARBA00022490"/>
    </source>
</evidence>
<feature type="coiled-coil region" evidence="19">
    <location>
        <begin position="334"/>
        <end position="372"/>
    </location>
</feature>
<dbReference type="Pfam" id="PF00498">
    <property type="entry name" value="FHA"/>
    <property type="match status" value="1"/>
</dbReference>
<dbReference type="GO" id="GO:0042383">
    <property type="term" value="C:sarcolemma"/>
    <property type="evidence" value="ECO:0007669"/>
    <property type="project" value="UniProtKB-SubCell"/>
</dbReference>
<keyword evidence="4" id="KW-1003">Cell membrane</keyword>
<protein>
    <recommendedName>
        <fullName evidence="18">Sarcolemmal membrane-associated protein</fullName>
    </recommendedName>
</protein>
<dbReference type="InterPro" id="IPR000253">
    <property type="entry name" value="FHA_dom"/>
</dbReference>
<feature type="transmembrane region" description="Helical" evidence="21">
    <location>
        <begin position="682"/>
        <end position="706"/>
    </location>
</feature>
<evidence type="ECO:0000256" key="1">
    <source>
        <dbReference type="ARBA" id="ARBA00004300"/>
    </source>
</evidence>
<comment type="subcellular location">
    <subcellularLocation>
        <location evidence="15">Cell membrane</location>
        <location evidence="15">Sarcolemma</location>
        <topology evidence="15">Single-pass type IV membrane protein</topology>
    </subcellularLocation>
    <subcellularLocation>
        <location evidence="1">Cytoplasm</location>
        <location evidence="1">Cytoskeleton</location>
        <location evidence="1">Microtubule organizing center</location>
        <location evidence="1">Centrosome</location>
    </subcellularLocation>
    <subcellularLocation>
        <location evidence="3">Endoplasmic reticulum membrane</location>
        <topology evidence="3">Single-pass membrane protein</topology>
    </subcellularLocation>
    <subcellularLocation>
        <location evidence="2">Mitochondrion membrane</location>
        <topology evidence="2">Single-pass membrane protein</topology>
    </subcellularLocation>
</comment>
<evidence type="ECO:0000313" key="23">
    <source>
        <dbReference type="EMBL" id="PAA81863.1"/>
    </source>
</evidence>
<comment type="caution">
    <text evidence="23">The sequence shown here is derived from an EMBL/GenBank/DDBJ whole genome shotgun (WGS) entry which is preliminary data.</text>
</comment>
<keyword evidence="9 21" id="KW-1133">Transmembrane helix</keyword>
<keyword evidence="24" id="KW-1185">Reference proteome</keyword>
<evidence type="ECO:0000256" key="8">
    <source>
        <dbReference type="ARBA" id="ARBA00022824"/>
    </source>
</evidence>
<evidence type="ECO:0000256" key="21">
    <source>
        <dbReference type="SAM" id="Phobius"/>
    </source>
</evidence>
<dbReference type="SUPFAM" id="SSF49879">
    <property type="entry name" value="SMAD/FHA domain"/>
    <property type="match status" value="1"/>
</dbReference>
<dbReference type="CDD" id="cd22679">
    <property type="entry name" value="FHA_SLMAP"/>
    <property type="match status" value="1"/>
</dbReference>
<dbReference type="EMBL" id="NIVC01000509">
    <property type="protein sequence ID" value="PAA81863.1"/>
    <property type="molecule type" value="Genomic_DNA"/>
</dbReference>
<dbReference type="PANTHER" id="PTHR15715:SF37">
    <property type="entry name" value="LD47843P"/>
    <property type="match status" value="1"/>
</dbReference>
<evidence type="ECO:0000256" key="15">
    <source>
        <dbReference type="ARBA" id="ARBA00060409"/>
    </source>
</evidence>
<evidence type="ECO:0000256" key="11">
    <source>
        <dbReference type="ARBA" id="ARBA00023128"/>
    </source>
</evidence>
<keyword evidence="13" id="KW-0206">Cytoskeleton</keyword>
<reference evidence="23 24" key="1">
    <citation type="submission" date="2017-06" db="EMBL/GenBank/DDBJ databases">
        <title>A platform for efficient transgenesis in Macrostomum lignano, a flatworm model organism for stem cell research.</title>
        <authorList>
            <person name="Berezikov E."/>
        </authorList>
    </citation>
    <scope>NUCLEOTIDE SEQUENCE [LARGE SCALE GENOMIC DNA]</scope>
    <source>
        <strain evidence="23">DV1</strain>
        <tissue evidence="23">Whole organism</tissue>
    </source>
</reference>
<dbReference type="Gene3D" id="2.60.200.20">
    <property type="match status" value="1"/>
</dbReference>
<evidence type="ECO:0000256" key="3">
    <source>
        <dbReference type="ARBA" id="ARBA00004389"/>
    </source>
</evidence>
<feature type="coiled-coil region" evidence="19">
    <location>
        <begin position="627"/>
        <end position="686"/>
    </location>
</feature>